<keyword evidence="2" id="KW-1185">Reference proteome</keyword>
<protein>
    <submittedName>
        <fullName evidence="1">Zinc ribbon domain-containing protein</fullName>
    </submittedName>
</protein>
<sequence>MTSQTSGTGPGREAVPNCAECGTRAEPGQSFCDSCGAVLGWTASLSASSSASAAPMAAAAPTAATPDRTRSAEGGAAAHASDRGPATRTSAPGGPGATAGTADSERGPDARAHAQADGTGPAATDPVPADPHEPRTDSPHDGGGRTTARRTDTDPTADTAPTRPVPSAAPDPAPPATHDPAPAPDAASDRARSLLVPVADPDHRAPAEPAVAPVLPGRPVAARPQVRAPEPDHATTGGVRCPWCSTANRPDRHFCGRCAMPMAERPHTPGHLPWWRRLFASRNGETPWAGDRPRLRRGFGRVLNWVVAALVLALLITAVVNADDGVRATRDHFAKRAPVAPDRVTASRSYPGHGPQLLVDKLNNTWWGPGVTQSGKGEWVEARFDRPTRLLDLVITSGVSARPDQLSSSALPHRVEARITTADGSTTTRYLTLDQSAGGQRRPFRVGEVTAVRFTLESAHGASGTKQISLAEIEFFGPSSSGVS</sequence>
<name>A0ACC6Q4G8_9ACTN</name>
<proteinExistence type="predicted"/>
<accession>A0ACC6Q4G8</accession>
<reference evidence="1" key="1">
    <citation type="submission" date="2024-03" db="EMBL/GenBank/DDBJ databases">
        <title>Novel Streptomyces species of biotechnological and ecological value are a feature of Machair soil.</title>
        <authorList>
            <person name="Prole J.R."/>
            <person name="Goodfellow M."/>
            <person name="Allenby N."/>
            <person name="Ward A.C."/>
        </authorList>
    </citation>
    <scope>NUCLEOTIDE SEQUENCE</scope>
    <source>
        <strain evidence="1">MS2.AVA.5</strain>
    </source>
</reference>
<evidence type="ECO:0000313" key="1">
    <source>
        <dbReference type="EMBL" id="MEJ8638458.1"/>
    </source>
</evidence>
<gene>
    <name evidence="1" type="ORF">WKI67_34375</name>
</gene>
<evidence type="ECO:0000313" key="2">
    <source>
        <dbReference type="Proteomes" id="UP001377168"/>
    </source>
</evidence>
<comment type="caution">
    <text evidence="1">The sequence shown here is derived from an EMBL/GenBank/DDBJ whole genome shotgun (WGS) entry which is preliminary data.</text>
</comment>
<dbReference type="Proteomes" id="UP001377168">
    <property type="component" value="Unassembled WGS sequence"/>
</dbReference>
<dbReference type="EMBL" id="JBBKAJ010000022">
    <property type="protein sequence ID" value="MEJ8638458.1"/>
    <property type="molecule type" value="Genomic_DNA"/>
</dbReference>
<organism evidence="1 2">
    <name type="scientific">Streptomyces achmelvichensis</name>
    <dbReference type="NCBI Taxonomy" id="3134111"/>
    <lineage>
        <taxon>Bacteria</taxon>
        <taxon>Bacillati</taxon>
        <taxon>Actinomycetota</taxon>
        <taxon>Actinomycetes</taxon>
        <taxon>Kitasatosporales</taxon>
        <taxon>Streptomycetaceae</taxon>
        <taxon>Streptomyces</taxon>
    </lineage>
</organism>